<keyword evidence="6" id="KW-0676">Redox-active center</keyword>
<keyword evidence="3 8" id="KW-0479">Metal-binding</keyword>
<dbReference type="PANTHER" id="PTHR10293:SF16">
    <property type="entry name" value="GLUTAREDOXIN-RELATED PROTEIN 5, MITOCHONDRIAL"/>
    <property type="match status" value="1"/>
</dbReference>
<reference evidence="10" key="1">
    <citation type="submission" date="2017-12" db="EMBL/GenBank/DDBJ databases">
        <title>Complete Sequences of the chloroplast DNA of the Grateloupia filicina.</title>
        <authorList>
            <person name="Liu T."/>
            <person name="Liu C."/>
            <person name="Li Y."/>
        </authorList>
    </citation>
    <scope>NUCLEOTIDE SEQUENCE</scope>
</reference>
<evidence type="ECO:0000256" key="1">
    <source>
        <dbReference type="ARBA" id="ARBA00009630"/>
    </source>
</evidence>
<comment type="similarity">
    <text evidence="1 7">Belongs to the glutaredoxin family. Monothiol subfamily.</text>
</comment>
<keyword evidence="10" id="KW-0934">Plastid</keyword>
<geneLocation type="chloroplast" evidence="10"/>
<evidence type="ECO:0000259" key="9">
    <source>
        <dbReference type="Pfam" id="PF00462"/>
    </source>
</evidence>
<keyword evidence="2 8" id="KW-0001">2Fe-2S</keyword>
<evidence type="ECO:0000313" key="10">
    <source>
        <dbReference type="EMBL" id="AWD77402.1"/>
    </source>
</evidence>
<dbReference type="InterPro" id="IPR004480">
    <property type="entry name" value="Monothiol_GRX-rel"/>
</dbReference>
<dbReference type="InterPro" id="IPR014434">
    <property type="entry name" value="Monothiol_GRX"/>
</dbReference>
<evidence type="ECO:0000256" key="7">
    <source>
        <dbReference type="PIRNR" id="PIRNR005894"/>
    </source>
</evidence>
<dbReference type="AlphaFoldDB" id="A0A2S1FXA4"/>
<dbReference type="GO" id="GO:0046872">
    <property type="term" value="F:metal ion binding"/>
    <property type="evidence" value="ECO:0007669"/>
    <property type="project" value="UniProtKB-KW"/>
</dbReference>
<dbReference type="InterPro" id="IPR002109">
    <property type="entry name" value="Glutaredoxin"/>
</dbReference>
<feature type="domain" description="Glutaredoxin" evidence="9">
    <location>
        <begin position="15"/>
        <end position="79"/>
    </location>
</feature>
<dbReference type="EMBL" id="MG598531">
    <property type="protein sequence ID" value="AWD77402.1"/>
    <property type="molecule type" value="Genomic_DNA"/>
</dbReference>
<dbReference type="InterPro" id="IPR036249">
    <property type="entry name" value="Thioredoxin-like_sf"/>
</dbReference>
<dbReference type="GO" id="GO:0051537">
    <property type="term" value="F:2 iron, 2 sulfur cluster binding"/>
    <property type="evidence" value="ECO:0007669"/>
    <property type="project" value="UniProtKB-KW"/>
</dbReference>
<evidence type="ECO:0000256" key="3">
    <source>
        <dbReference type="ARBA" id="ARBA00022723"/>
    </source>
</evidence>
<evidence type="ECO:0000256" key="4">
    <source>
        <dbReference type="ARBA" id="ARBA00023004"/>
    </source>
</evidence>
<dbReference type="PROSITE" id="PS51354">
    <property type="entry name" value="GLUTAREDOXIN_2"/>
    <property type="match status" value="1"/>
</dbReference>
<sequence length="104" mass="12155">MTERNIEKLISEHQILVFIKGEKRQPVCGFSKQVINILNSFNVEYHTVNVLQDLEMRKRIKKYSDWPTIPQIYINGEFIGGVEILSNLYERCELGEILEKALNS</sequence>
<keyword evidence="10" id="KW-0150">Chloroplast</keyword>
<protein>
    <recommendedName>
        <fullName evidence="7">Glutaredoxin</fullName>
    </recommendedName>
</protein>
<dbReference type="PIRSF" id="PIRSF005894">
    <property type="entry name" value="Monothiol_GRX"/>
    <property type="match status" value="1"/>
</dbReference>
<dbReference type="Gene3D" id="3.40.30.10">
    <property type="entry name" value="Glutaredoxin"/>
    <property type="match status" value="1"/>
</dbReference>
<name>A0A2S1FXA4_9FLOR</name>
<keyword evidence="5 8" id="KW-0411">Iron-sulfur</keyword>
<organism evidence="10">
    <name type="scientific">Grateloupia filicina</name>
    <dbReference type="NCBI Taxonomy" id="31455"/>
    <lineage>
        <taxon>Eukaryota</taxon>
        <taxon>Rhodophyta</taxon>
        <taxon>Florideophyceae</taxon>
        <taxon>Rhodymeniophycidae</taxon>
        <taxon>Halymeniales</taxon>
        <taxon>Halymeniaceae</taxon>
        <taxon>Grateloupia</taxon>
    </lineage>
</organism>
<dbReference type="NCBIfam" id="TIGR00365">
    <property type="entry name" value="Grx4 family monothiol glutaredoxin"/>
    <property type="match status" value="1"/>
</dbReference>
<dbReference type="SUPFAM" id="SSF52833">
    <property type="entry name" value="Thioredoxin-like"/>
    <property type="match status" value="1"/>
</dbReference>
<dbReference type="GeneID" id="36944843"/>
<dbReference type="FunFam" id="3.40.30.10:FF:000005">
    <property type="entry name" value="Glutaredoxin 5"/>
    <property type="match status" value="1"/>
</dbReference>
<dbReference type="GO" id="GO:0005739">
    <property type="term" value="C:mitochondrion"/>
    <property type="evidence" value="ECO:0007669"/>
    <property type="project" value="UniProtKB-ARBA"/>
</dbReference>
<evidence type="ECO:0000256" key="6">
    <source>
        <dbReference type="ARBA" id="ARBA00023284"/>
    </source>
</evidence>
<dbReference type="PANTHER" id="PTHR10293">
    <property type="entry name" value="GLUTAREDOXIN FAMILY MEMBER"/>
    <property type="match status" value="1"/>
</dbReference>
<evidence type="ECO:0000256" key="8">
    <source>
        <dbReference type="PIRSR" id="PIRSR005894-2"/>
    </source>
</evidence>
<evidence type="ECO:0000256" key="5">
    <source>
        <dbReference type="ARBA" id="ARBA00023014"/>
    </source>
</evidence>
<dbReference type="RefSeq" id="YP_009488601.1">
    <property type="nucleotide sequence ID" value="NC_037841.1"/>
</dbReference>
<dbReference type="CDD" id="cd03028">
    <property type="entry name" value="GRX_PICOT_like"/>
    <property type="match status" value="1"/>
</dbReference>
<gene>
    <name evidence="10" type="primary">grx</name>
    <name evidence="10" type="ORF">Grafi_p031</name>
</gene>
<proteinExistence type="inferred from homology"/>
<accession>A0A2S1FXA4</accession>
<dbReference type="GO" id="GO:0015036">
    <property type="term" value="F:disulfide oxidoreductase activity"/>
    <property type="evidence" value="ECO:0007669"/>
    <property type="project" value="InterPro"/>
</dbReference>
<keyword evidence="4 8" id="KW-0408">Iron</keyword>
<dbReference type="Pfam" id="PF00462">
    <property type="entry name" value="Glutaredoxin"/>
    <property type="match status" value="1"/>
</dbReference>
<evidence type="ECO:0000256" key="2">
    <source>
        <dbReference type="ARBA" id="ARBA00022714"/>
    </source>
</evidence>
<feature type="binding site" evidence="8">
    <location>
        <position position="28"/>
    </location>
    <ligand>
        <name>[2Fe-2S] cluster</name>
        <dbReference type="ChEBI" id="CHEBI:190135"/>
        <note>ligand shared between dimeric partners</note>
    </ligand>
</feature>
<dbReference type="InterPro" id="IPR033658">
    <property type="entry name" value="GRX_PICOT-like"/>
</dbReference>